<proteinExistence type="predicted"/>
<protein>
    <submittedName>
        <fullName evidence="1">Uncharacterized protein</fullName>
    </submittedName>
</protein>
<evidence type="ECO:0000313" key="1">
    <source>
        <dbReference type="EMBL" id="MDT7520772.1"/>
    </source>
</evidence>
<gene>
    <name evidence="1" type="ORF">RAE19_19225</name>
</gene>
<keyword evidence="2" id="KW-1185">Reference proteome</keyword>
<name>A0ABU3KU98_9BURK</name>
<sequence>MHEESYRRLIREVAQCAGLKANDPFLETGLINVGGLDTLLFYDEEFDPGRLQIRIDFGSLPTDLDELRMLTLSLLSVNFDYGMGGLAVFSVNPSNAHVILTTQHTLHEYLTAQDLLASIRNSNAQARFAWEEANNKVSR</sequence>
<dbReference type="Proteomes" id="UP001321700">
    <property type="component" value="Unassembled WGS sequence"/>
</dbReference>
<dbReference type="RefSeq" id="WP_313876434.1">
    <property type="nucleotide sequence ID" value="NZ_JAVBIK010000003.1"/>
</dbReference>
<evidence type="ECO:0000313" key="2">
    <source>
        <dbReference type="Proteomes" id="UP001321700"/>
    </source>
</evidence>
<reference evidence="1 2" key="1">
    <citation type="submission" date="2023-08" db="EMBL/GenBank/DDBJ databases">
        <title>Rhodoferax potami sp. nov. and Rhodoferax mekongensis sp. nov., isolated from the Mekong River in Thailand.</title>
        <authorList>
            <person name="Kitikhun S."/>
            <person name="Charoenyingcharoen P."/>
            <person name="Siriarchawattana P."/>
            <person name="Likhitrattanapisal S."/>
            <person name="Nilsakha T."/>
            <person name="Chanpet A."/>
            <person name="Rattanawaree P."/>
            <person name="Ingsriswang S."/>
        </authorList>
    </citation>
    <scope>NUCLEOTIDE SEQUENCE [LARGE SCALE GENOMIC DNA]</scope>
    <source>
        <strain evidence="1 2">TBRC 17660</strain>
    </source>
</reference>
<accession>A0ABU3KU98</accession>
<dbReference type="EMBL" id="JAVBIK010000003">
    <property type="protein sequence ID" value="MDT7520772.1"/>
    <property type="molecule type" value="Genomic_DNA"/>
</dbReference>
<comment type="caution">
    <text evidence="1">The sequence shown here is derived from an EMBL/GenBank/DDBJ whole genome shotgun (WGS) entry which is preliminary data.</text>
</comment>
<organism evidence="1 2">
    <name type="scientific">Rhodoferax potami</name>
    <dbReference type="NCBI Taxonomy" id="3068338"/>
    <lineage>
        <taxon>Bacteria</taxon>
        <taxon>Pseudomonadati</taxon>
        <taxon>Pseudomonadota</taxon>
        <taxon>Betaproteobacteria</taxon>
        <taxon>Burkholderiales</taxon>
        <taxon>Comamonadaceae</taxon>
        <taxon>Rhodoferax</taxon>
    </lineage>
</organism>